<evidence type="ECO:0000313" key="1">
    <source>
        <dbReference type="EMBL" id="TWT50982.1"/>
    </source>
</evidence>
<proteinExistence type="predicted"/>
<keyword evidence="2" id="KW-1185">Reference proteome</keyword>
<name>A0A5C5WMG1_9BACT</name>
<sequence length="126" mass="14101">MLYHLHYSLRLLRKGVNEGCGRKKHWLRQQSRLSGKNHKSLPANDLEPPALVFVNARIHFFMLSLVVSMLGLSHNPCALADSTDVAGLAKTEQTNDSTVGRDCTYLFRAVGHQRSCLHDFCANIAL</sequence>
<accession>A0A5C5WMG1</accession>
<reference evidence="1 2" key="1">
    <citation type="submission" date="2019-02" db="EMBL/GenBank/DDBJ databases">
        <title>Deep-cultivation of Planctomycetes and their phenomic and genomic characterization uncovers novel biology.</title>
        <authorList>
            <person name="Wiegand S."/>
            <person name="Jogler M."/>
            <person name="Boedeker C."/>
            <person name="Pinto D."/>
            <person name="Vollmers J."/>
            <person name="Rivas-Marin E."/>
            <person name="Kohn T."/>
            <person name="Peeters S.H."/>
            <person name="Heuer A."/>
            <person name="Rast P."/>
            <person name="Oberbeckmann S."/>
            <person name="Bunk B."/>
            <person name="Jeske O."/>
            <person name="Meyerdierks A."/>
            <person name="Storesund J.E."/>
            <person name="Kallscheuer N."/>
            <person name="Luecker S."/>
            <person name="Lage O.M."/>
            <person name="Pohl T."/>
            <person name="Merkel B.J."/>
            <person name="Hornburger P."/>
            <person name="Mueller R.-W."/>
            <person name="Bruemmer F."/>
            <person name="Labrenz M."/>
            <person name="Spormann A.M."/>
            <person name="Op Den Camp H."/>
            <person name="Overmann J."/>
            <person name="Amann R."/>
            <person name="Jetten M.S.M."/>
            <person name="Mascher T."/>
            <person name="Medema M.H."/>
            <person name="Devos D.P."/>
            <person name="Kaster A.-K."/>
            <person name="Ovreas L."/>
            <person name="Rohde M."/>
            <person name="Galperin M.Y."/>
            <person name="Jogler C."/>
        </authorList>
    </citation>
    <scope>NUCLEOTIDE SEQUENCE [LARGE SCALE GENOMIC DNA]</scope>
    <source>
        <strain evidence="1 2">Pla22</strain>
    </source>
</reference>
<comment type="caution">
    <text evidence="1">The sequence shown here is derived from an EMBL/GenBank/DDBJ whole genome shotgun (WGS) entry which is preliminary data.</text>
</comment>
<gene>
    <name evidence="1" type="ORF">Pla22_37260</name>
</gene>
<dbReference type="EMBL" id="SJPI01000002">
    <property type="protein sequence ID" value="TWT50982.1"/>
    <property type="molecule type" value="Genomic_DNA"/>
</dbReference>
<dbReference type="Proteomes" id="UP000316598">
    <property type="component" value="Unassembled WGS sequence"/>
</dbReference>
<dbReference type="AlphaFoldDB" id="A0A5C5WMG1"/>
<organism evidence="1 2">
    <name type="scientific">Rubripirellula amarantea</name>
    <dbReference type="NCBI Taxonomy" id="2527999"/>
    <lineage>
        <taxon>Bacteria</taxon>
        <taxon>Pseudomonadati</taxon>
        <taxon>Planctomycetota</taxon>
        <taxon>Planctomycetia</taxon>
        <taxon>Pirellulales</taxon>
        <taxon>Pirellulaceae</taxon>
        <taxon>Rubripirellula</taxon>
    </lineage>
</organism>
<protein>
    <submittedName>
        <fullName evidence="1">Uncharacterized protein</fullName>
    </submittedName>
</protein>
<evidence type="ECO:0000313" key="2">
    <source>
        <dbReference type="Proteomes" id="UP000316598"/>
    </source>
</evidence>